<evidence type="ECO:0000313" key="2">
    <source>
        <dbReference type="EMBL" id="NBC72810.1"/>
    </source>
</evidence>
<dbReference type="Proteomes" id="UP000558113">
    <property type="component" value="Unassembled WGS sequence"/>
</dbReference>
<accession>A0A7X5C3Z3</accession>
<dbReference type="AlphaFoldDB" id="A0A7X5C3Z3"/>
<name>A0A7X5C3Z3_9BACL</name>
<keyword evidence="3" id="KW-1185">Reference proteome</keyword>
<proteinExistence type="predicted"/>
<organism evidence="2 3">
    <name type="scientific">Paenibacillus sacheonensis</name>
    <dbReference type="NCBI Taxonomy" id="742054"/>
    <lineage>
        <taxon>Bacteria</taxon>
        <taxon>Bacillati</taxon>
        <taxon>Bacillota</taxon>
        <taxon>Bacilli</taxon>
        <taxon>Bacillales</taxon>
        <taxon>Paenibacillaceae</taxon>
        <taxon>Paenibacillus</taxon>
    </lineage>
</organism>
<dbReference type="RefSeq" id="WP_161704179.1">
    <property type="nucleotide sequence ID" value="NZ_JAAAMU010000023.1"/>
</dbReference>
<comment type="caution">
    <text evidence="2">The sequence shown here is derived from an EMBL/GenBank/DDBJ whole genome shotgun (WGS) entry which is preliminary data.</text>
</comment>
<dbReference type="EMBL" id="JAAAMU010000023">
    <property type="protein sequence ID" value="NBC72810.1"/>
    <property type="molecule type" value="Genomic_DNA"/>
</dbReference>
<protein>
    <recommendedName>
        <fullName evidence="4">Cysteine-rich CWC</fullName>
    </recommendedName>
</protein>
<sequence>MTSQADTSQCPVCGNRNACAGSLDCWCAKEKFPKSVFAEIPAELLGKACVCKQCLVRFKQERRGRVVSDTESDSESDGNKAAKPRVATIEGEYKENKGE</sequence>
<evidence type="ECO:0008006" key="4">
    <source>
        <dbReference type="Google" id="ProtNLM"/>
    </source>
</evidence>
<evidence type="ECO:0000256" key="1">
    <source>
        <dbReference type="SAM" id="MobiDB-lite"/>
    </source>
</evidence>
<gene>
    <name evidence="2" type="ORF">GT003_27820</name>
</gene>
<feature type="region of interest" description="Disordered" evidence="1">
    <location>
        <begin position="62"/>
        <end position="99"/>
    </location>
</feature>
<dbReference type="InterPro" id="IPR032720">
    <property type="entry name" value="Cys_rich_CWC"/>
</dbReference>
<dbReference type="OrthoDB" id="5625686at2"/>
<dbReference type="Pfam" id="PF14375">
    <property type="entry name" value="Cys_rich_CWC"/>
    <property type="match status" value="1"/>
</dbReference>
<reference evidence="2 3" key="1">
    <citation type="submission" date="2020-01" db="EMBL/GenBank/DDBJ databases">
        <title>Paenibacillus soybeanensis sp. nov. isolated from the nodules of soybean (Glycine max(L.) Merr).</title>
        <authorList>
            <person name="Wang H."/>
        </authorList>
    </citation>
    <scope>NUCLEOTIDE SEQUENCE [LARGE SCALE GENOMIC DNA]</scope>
    <source>
        <strain evidence="2 3">DSM 23054</strain>
    </source>
</reference>
<evidence type="ECO:0000313" key="3">
    <source>
        <dbReference type="Proteomes" id="UP000558113"/>
    </source>
</evidence>